<feature type="compositionally biased region" description="Acidic residues" evidence="1">
    <location>
        <begin position="130"/>
        <end position="154"/>
    </location>
</feature>
<dbReference type="AlphaFoldDB" id="A0A9P7GJC4"/>
<feature type="compositionally biased region" description="Low complexity" evidence="1">
    <location>
        <begin position="73"/>
        <end position="83"/>
    </location>
</feature>
<feature type="compositionally biased region" description="Acidic residues" evidence="1">
    <location>
        <begin position="178"/>
        <end position="200"/>
    </location>
</feature>
<feature type="region of interest" description="Disordered" evidence="1">
    <location>
        <begin position="1"/>
        <end position="154"/>
    </location>
</feature>
<dbReference type="Proteomes" id="UP000717328">
    <property type="component" value="Unassembled WGS sequence"/>
</dbReference>
<keyword evidence="3" id="KW-1185">Reference proteome</keyword>
<feature type="compositionally biased region" description="Polar residues" evidence="1">
    <location>
        <begin position="84"/>
        <end position="98"/>
    </location>
</feature>
<evidence type="ECO:0000313" key="3">
    <source>
        <dbReference type="Proteomes" id="UP000717328"/>
    </source>
</evidence>
<evidence type="ECO:0000313" key="2">
    <source>
        <dbReference type="EMBL" id="KAG5651113.1"/>
    </source>
</evidence>
<dbReference type="EMBL" id="JABCKI010000296">
    <property type="protein sequence ID" value="KAG5651113.1"/>
    <property type="molecule type" value="Genomic_DNA"/>
</dbReference>
<dbReference type="OrthoDB" id="3028721at2759"/>
<feature type="compositionally biased region" description="Polar residues" evidence="1">
    <location>
        <begin position="27"/>
        <end position="50"/>
    </location>
</feature>
<protein>
    <submittedName>
        <fullName evidence="2">Uncharacterized protein</fullName>
    </submittedName>
</protein>
<feature type="region of interest" description="Disordered" evidence="1">
    <location>
        <begin position="176"/>
        <end position="200"/>
    </location>
</feature>
<accession>A0A9P7GJC4</accession>
<reference evidence="2" key="2">
    <citation type="submission" date="2021-10" db="EMBL/GenBank/DDBJ databases">
        <title>Phylogenomics reveals ancestral predisposition of the termite-cultivated fungus Termitomyces towards a domesticated lifestyle.</title>
        <authorList>
            <person name="Auxier B."/>
            <person name="Grum-Grzhimaylo A."/>
            <person name="Cardenas M.E."/>
            <person name="Lodge J.D."/>
            <person name="Laessoe T."/>
            <person name="Pedersen O."/>
            <person name="Smith M.E."/>
            <person name="Kuyper T.W."/>
            <person name="Franco-Molano E.A."/>
            <person name="Baroni T.J."/>
            <person name="Aanen D.K."/>
        </authorList>
    </citation>
    <scope>NUCLEOTIDE SEQUENCE</scope>
    <source>
        <strain evidence="2">D49</strain>
    </source>
</reference>
<gene>
    <name evidence="2" type="ORF">H0H81_009825</name>
</gene>
<organism evidence="2 3">
    <name type="scientific">Sphagnurus paluster</name>
    <dbReference type="NCBI Taxonomy" id="117069"/>
    <lineage>
        <taxon>Eukaryota</taxon>
        <taxon>Fungi</taxon>
        <taxon>Dikarya</taxon>
        <taxon>Basidiomycota</taxon>
        <taxon>Agaricomycotina</taxon>
        <taxon>Agaricomycetes</taxon>
        <taxon>Agaricomycetidae</taxon>
        <taxon>Agaricales</taxon>
        <taxon>Tricholomatineae</taxon>
        <taxon>Lyophyllaceae</taxon>
        <taxon>Sphagnurus</taxon>
    </lineage>
</organism>
<evidence type="ECO:0000256" key="1">
    <source>
        <dbReference type="SAM" id="MobiDB-lite"/>
    </source>
</evidence>
<comment type="caution">
    <text evidence="2">The sequence shown here is derived from an EMBL/GenBank/DDBJ whole genome shotgun (WGS) entry which is preliminary data.</text>
</comment>
<sequence>MSKISASKQAHAKSATAVVGRRPDLNQLASEDTNIVATQTRKSACPSTAAGSKKQPALPLLEKQPVIKKSKGTAAPTTTCPTAKQRTSSQAPLKSSTCMPPAVVNEDSDDDLPVDHPLSSCSHGTHAVGSDDDDIDEGPDLQDADDKEPEDEDDQLELLDPSMLKNTLLAECPHWATQEEDDKDDNYYDDQVGDGDEELGDENLVTDFQSDKEDLLVPTWNTDSTLAEEEINIDLTPITPPSDINAAWPAQAHYVPPSPGSHTICLICQPTPLTTLIKAAIHVFVGDALFLDAYPPVSSSDDYFRGFLMQLGQELELHALLDCLSIDHVLIDHLSTSVSNVRCLSKKTTLPKIEAAFGITGTSDERRSKVKKLLQVAHALITDWNTGFLKQSKFNADKFEDVYRGHEMFLSNICNDRPAAYHCLMADLYKEVFNAHGGHSAAEIANNAMAILDLDNMPE</sequence>
<name>A0A9P7GJC4_9AGAR</name>
<proteinExistence type="predicted"/>
<reference evidence="2" key="1">
    <citation type="submission" date="2021-02" db="EMBL/GenBank/DDBJ databases">
        <authorList>
            <person name="Nieuwenhuis M."/>
            <person name="Van De Peppel L.J.J."/>
        </authorList>
    </citation>
    <scope>NUCLEOTIDE SEQUENCE</scope>
    <source>
        <strain evidence="2">D49</strain>
    </source>
</reference>